<evidence type="ECO:0000259" key="1">
    <source>
        <dbReference type="PROSITE" id="PS51184"/>
    </source>
</evidence>
<dbReference type="PROSITE" id="PS51184">
    <property type="entry name" value="JMJC"/>
    <property type="match status" value="1"/>
</dbReference>
<dbReference type="PANTHER" id="PTHR12461">
    <property type="entry name" value="HYPOXIA-INDUCIBLE FACTOR 1 ALPHA INHIBITOR-RELATED"/>
    <property type="match status" value="1"/>
</dbReference>
<keyword evidence="3" id="KW-1185">Reference proteome</keyword>
<comment type="caution">
    <text evidence="2">The sequence shown here is derived from an EMBL/GenBank/DDBJ whole genome shotgun (WGS) entry which is preliminary data.</text>
</comment>
<evidence type="ECO:0000313" key="2">
    <source>
        <dbReference type="EMBL" id="GHG62828.1"/>
    </source>
</evidence>
<dbReference type="InterPro" id="IPR041667">
    <property type="entry name" value="Cupin_8"/>
</dbReference>
<protein>
    <submittedName>
        <fullName evidence="2">Cupin</fullName>
    </submittedName>
</protein>
<dbReference type="SUPFAM" id="SSF51197">
    <property type="entry name" value="Clavaminate synthase-like"/>
    <property type="match status" value="1"/>
</dbReference>
<dbReference type="RefSeq" id="WP_189430504.1">
    <property type="nucleotide sequence ID" value="NZ_BNAO01000002.1"/>
</dbReference>
<name>A0ABQ3KV84_9ALTE</name>
<accession>A0ABQ3KV84</accession>
<organism evidence="2 3">
    <name type="scientific">Alishewanella longhuensis</name>
    <dbReference type="NCBI Taxonomy" id="1091037"/>
    <lineage>
        <taxon>Bacteria</taxon>
        <taxon>Pseudomonadati</taxon>
        <taxon>Pseudomonadota</taxon>
        <taxon>Gammaproteobacteria</taxon>
        <taxon>Alteromonadales</taxon>
        <taxon>Alteromonadaceae</taxon>
        <taxon>Alishewanella</taxon>
    </lineage>
</organism>
<dbReference type="InterPro" id="IPR014710">
    <property type="entry name" value="RmlC-like_jellyroll"/>
</dbReference>
<dbReference type="PANTHER" id="PTHR12461:SF105">
    <property type="entry name" value="HYPOXIA-INDUCIBLE FACTOR 1-ALPHA INHIBITOR"/>
    <property type="match status" value="1"/>
</dbReference>
<dbReference type="SMART" id="SM00558">
    <property type="entry name" value="JmjC"/>
    <property type="match status" value="1"/>
</dbReference>
<dbReference type="EMBL" id="BNAO01000002">
    <property type="protein sequence ID" value="GHG62828.1"/>
    <property type="molecule type" value="Genomic_DNA"/>
</dbReference>
<sequence>MRSIPEVNHISPEYFQQELLPKAEPVVIKAALQHWPLFQQAQKGDENLSRYLRQLDSGTEFDTLLLAPETDGQIFYATQGVGFNFERRRYPVSIVAQQLLRTKAQPTAVRIALQSALIEQALPGFTAAHPLALLPAASTGRLWLGNQVQVPAHFDDGHNLACVIAGRRRFTLFPPAQVANLYPGPVDYAPTGTPISLVNFAKPDLQRHPRFEDALAAAWQAELAPGDLLYIPLLWWHQVASLDSMNMLVNFWWGGSLAPQAVAPAPFDSVLHSLLSLRQYTASERAAWGALFNYFVFDQPANAAVHIPEKMPALQRKTGTLEKEQLVKIRQWLSSQLSE</sequence>
<feature type="domain" description="JmjC" evidence="1">
    <location>
        <begin position="94"/>
        <end position="268"/>
    </location>
</feature>
<reference evidence="3" key="1">
    <citation type="journal article" date="2019" name="Int. J. Syst. Evol. Microbiol.">
        <title>The Global Catalogue of Microorganisms (GCM) 10K type strain sequencing project: providing services to taxonomists for standard genome sequencing and annotation.</title>
        <authorList>
            <consortium name="The Broad Institute Genomics Platform"/>
            <consortium name="The Broad Institute Genome Sequencing Center for Infectious Disease"/>
            <person name="Wu L."/>
            <person name="Ma J."/>
        </authorList>
    </citation>
    <scope>NUCLEOTIDE SEQUENCE [LARGE SCALE GENOMIC DNA]</scope>
    <source>
        <strain evidence="3">CGMCC 1.7003</strain>
    </source>
</reference>
<dbReference type="Gene3D" id="2.60.120.10">
    <property type="entry name" value="Jelly Rolls"/>
    <property type="match status" value="1"/>
</dbReference>
<dbReference type="Pfam" id="PF13621">
    <property type="entry name" value="Cupin_8"/>
    <property type="match status" value="1"/>
</dbReference>
<gene>
    <name evidence="2" type="ORF">GCM10010919_08040</name>
</gene>
<dbReference type="InterPro" id="IPR003347">
    <property type="entry name" value="JmjC_dom"/>
</dbReference>
<dbReference type="Proteomes" id="UP000659697">
    <property type="component" value="Unassembled WGS sequence"/>
</dbReference>
<evidence type="ECO:0000313" key="3">
    <source>
        <dbReference type="Proteomes" id="UP000659697"/>
    </source>
</evidence>
<proteinExistence type="predicted"/>